<gene>
    <name evidence="2" type="ORF">CBER1_08437</name>
</gene>
<feature type="compositionally biased region" description="Low complexity" evidence="1">
    <location>
        <begin position="119"/>
        <end position="140"/>
    </location>
</feature>
<dbReference type="STRING" id="357750.A0A2S6C519"/>
<accession>A0A2S6C519</accession>
<dbReference type="OrthoDB" id="3649215at2759"/>
<reference evidence="3" key="1">
    <citation type="journal article" date="2017" name="bioRxiv">
        <title>Conservation of a gene cluster reveals novel cercosporin biosynthetic mechanisms and extends production to the genus Colletotrichum.</title>
        <authorList>
            <person name="de Jonge R."/>
            <person name="Ebert M.K."/>
            <person name="Huitt-Roehl C.R."/>
            <person name="Pal P."/>
            <person name="Suttle J.C."/>
            <person name="Spanner R.E."/>
            <person name="Neubauer J.D."/>
            <person name="Jurick W.M.II."/>
            <person name="Stott K.A."/>
            <person name="Secor G.A."/>
            <person name="Thomma B.P.H.J."/>
            <person name="Van de Peer Y."/>
            <person name="Townsend C.A."/>
            <person name="Bolton M.D."/>
        </authorList>
    </citation>
    <scope>NUCLEOTIDE SEQUENCE [LARGE SCALE GENOMIC DNA]</scope>
    <source>
        <strain evidence="3">CBS538.71</strain>
    </source>
</reference>
<evidence type="ECO:0000256" key="1">
    <source>
        <dbReference type="SAM" id="MobiDB-lite"/>
    </source>
</evidence>
<comment type="caution">
    <text evidence="2">The sequence shown here is derived from an EMBL/GenBank/DDBJ whole genome shotgun (WGS) entry which is preliminary data.</text>
</comment>
<organism evidence="2 3">
    <name type="scientific">Cercospora berteroae</name>
    <dbReference type="NCBI Taxonomy" id="357750"/>
    <lineage>
        <taxon>Eukaryota</taxon>
        <taxon>Fungi</taxon>
        <taxon>Dikarya</taxon>
        <taxon>Ascomycota</taxon>
        <taxon>Pezizomycotina</taxon>
        <taxon>Dothideomycetes</taxon>
        <taxon>Dothideomycetidae</taxon>
        <taxon>Mycosphaerellales</taxon>
        <taxon>Mycosphaerellaceae</taxon>
        <taxon>Cercospora</taxon>
    </lineage>
</organism>
<keyword evidence="3" id="KW-1185">Reference proteome</keyword>
<evidence type="ECO:0000313" key="3">
    <source>
        <dbReference type="Proteomes" id="UP000237631"/>
    </source>
</evidence>
<proteinExistence type="predicted"/>
<name>A0A2S6C519_9PEZI</name>
<feature type="region of interest" description="Disordered" evidence="1">
    <location>
        <begin position="79"/>
        <end position="259"/>
    </location>
</feature>
<sequence length="259" mass="25807">MEWAKNWVTDKLAGYAATGIQAGGNLAGNAVGGVGTLIENSGRSVGQSANGISGAVSGVGNYINGYGDSVRNSMAADGPVAAGGSGVKKTAVQPSTAVKRTANETTKAATSAVGSVKKTAPSTPKALSAAKPPSKPPTATNRVLPAKKPVPPTATTRPAPAQTASNRATAPGAKTVPRPAISTAQSERTSDGKVKISPVSRPQPVKATPANNGPVRASAQTTSPQPAPVRAPISTGQSARTSDGKIKISPQSRPRPVKV</sequence>
<feature type="compositionally biased region" description="Polar residues" evidence="1">
    <location>
        <begin position="92"/>
        <end position="113"/>
    </location>
</feature>
<feature type="compositionally biased region" description="Low complexity" evidence="1">
    <location>
        <begin position="153"/>
        <end position="164"/>
    </location>
</feature>
<evidence type="ECO:0000313" key="2">
    <source>
        <dbReference type="EMBL" id="PPJ54827.1"/>
    </source>
</evidence>
<dbReference type="AlphaFoldDB" id="A0A2S6C519"/>
<dbReference type="EMBL" id="PNEN01000555">
    <property type="protein sequence ID" value="PPJ54827.1"/>
    <property type="molecule type" value="Genomic_DNA"/>
</dbReference>
<dbReference type="Proteomes" id="UP000237631">
    <property type="component" value="Unassembled WGS sequence"/>
</dbReference>
<protein>
    <submittedName>
        <fullName evidence="2">Uncharacterized protein</fullName>
    </submittedName>
</protein>